<protein>
    <submittedName>
        <fullName evidence="1">SelD protein</fullName>
    </submittedName>
</protein>
<evidence type="ECO:0000313" key="2">
    <source>
        <dbReference type="Proteomes" id="UP000649617"/>
    </source>
</evidence>
<comment type="caution">
    <text evidence="1">The sequence shown here is derived from an EMBL/GenBank/DDBJ whole genome shotgun (WGS) entry which is preliminary data.</text>
</comment>
<gene>
    <name evidence="1" type="primary">selD</name>
    <name evidence="1" type="ORF">SPIL2461_LOCUS6372</name>
</gene>
<dbReference type="AlphaFoldDB" id="A0A812NB99"/>
<reference evidence="1" key="1">
    <citation type="submission" date="2021-02" db="EMBL/GenBank/DDBJ databases">
        <authorList>
            <person name="Dougan E. K."/>
            <person name="Rhodes N."/>
            <person name="Thang M."/>
            <person name="Chan C."/>
        </authorList>
    </citation>
    <scope>NUCLEOTIDE SEQUENCE</scope>
</reference>
<organism evidence="1 2">
    <name type="scientific">Symbiodinium pilosum</name>
    <name type="common">Dinoflagellate</name>
    <dbReference type="NCBI Taxonomy" id="2952"/>
    <lineage>
        <taxon>Eukaryota</taxon>
        <taxon>Sar</taxon>
        <taxon>Alveolata</taxon>
        <taxon>Dinophyceae</taxon>
        <taxon>Suessiales</taxon>
        <taxon>Symbiodiniaceae</taxon>
        <taxon>Symbiodinium</taxon>
    </lineage>
</organism>
<sequence length="396" mass="44853">MDSRLSQFSYEDGLARSVSAPCLGLSTEGRFRESFKLPFCRLPREGPQPGGGRLRRVTSDPVLDQFRASSAALARPHTVPSWLCTESEKQSEPELWEPRNWGPSEKQQQAKRGLLARRKKTQALRDRDQRRIQYMVDRRKDEREARLKRLVQAMTTNGPDYEAAVQLNAFRDQEESKVRAHYLEWDRQVFNPVATQAFRHLNPRVEKRVCFNLDSPFRVVVDTTKDPAKRQLLQNHLEQRFEKECGSLLSSAPIAPDPLDDRRALGADSLPRSISRPILEPDVWGQYGSSVFGHFIETCDPRGNARRIKIGGPNVHIPDETDFAAAGTRTHRLRGYGDKGVLRDNVARGETHELRDGSGGGSAAPAQDHFAFQSGKEIVDLEFPPGKKTFPEMRMS</sequence>
<evidence type="ECO:0000313" key="1">
    <source>
        <dbReference type="EMBL" id="CAE7283742.1"/>
    </source>
</evidence>
<proteinExistence type="predicted"/>
<accession>A0A812NB99</accession>
<keyword evidence="2" id="KW-1185">Reference proteome</keyword>
<dbReference type="Proteomes" id="UP000649617">
    <property type="component" value="Unassembled WGS sequence"/>
</dbReference>
<dbReference type="OrthoDB" id="448397at2759"/>
<dbReference type="EMBL" id="CAJNIZ010009557">
    <property type="protein sequence ID" value="CAE7283742.1"/>
    <property type="molecule type" value="Genomic_DNA"/>
</dbReference>
<name>A0A812NB99_SYMPI</name>